<protein>
    <recommendedName>
        <fullName evidence="1">Putative competence-damage inducible protein</fullName>
    </recommendedName>
</protein>
<gene>
    <name evidence="1" type="primary">cinA</name>
    <name evidence="3" type="ORF">BHW43_07510</name>
</gene>
<dbReference type="STRING" id="626940.BHW43_07510"/>
<dbReference type="Proteomes" id="UP000186777">
    <property type="component" value="Unassembled WGS sequence"/>
</dbReference>
<name>A0A1Q6R415_9FIRM</name>
<reference evidence="3 4" key="1">
    <citation type="journal article" date="2016" name="Nat. Biotechnol.">
        <title>Measurement of bacterial replication rates in microbial communities.</title>
        <authorList>
            <person name="Brown C.T."/>
            <person name="Olm M.R."/>
            <person name="Thomas B.C."/>
            <person name="Banfield J.F."/>
        </authorList>
    </citation>
    <scope>NUCLEOTIDE SEQUENCE [LARGE SCALE GENOMIC DNA]</scope>
    <source>
        <strain evidence="3">46_33</strain>
    </source>
</reference>
<proteinExistence type="inferred from homology"/>
<dbReference type="SUPFAM" id="SSF142433">
    <property type="entry name" value="CinA-like"/>
    <property type="match status" value="1"/>
</dbReference>
<evidence type="ECO:0000259" key="2">
    <source>
        <dbReference type="SMART" id="SM00852"/>
    </source>
</evidence>
<comment type="caution">
    <text evidence="3">The sequence shown here is derived from an EMBL/GenBank/DDBJ whole genome shotgun (WGS) entry which is preliminary data.</text>
</comment>
<dbReference type="Gene3D" id="3.90.950.20">
    <property type="entry name" value="CinA-like"/>
    <property type="match status" value="1"/>
</dbReference>
<dbReference type="NCBIfam" id="TIGR00199">
    <property type="entry name" value="PncC_domain"/>
    <property type="match status" value="1"/>
</dbReference>
<evidence type="ECO:0000313" key="4">
    <source>
        <dbReference type="Proteomes" id="UP000186777"/>
    </source>
</evidence>
<dbReference type="HAMAP" id="MF_00226_B">
    <property type="entry name" value="CinA_B"/>
    <property type="match status" value="1"/>
</dbReference>
<dbReference type="NCBIfam" id="NF001813">
    <property type="entry name" value="PRK00549.1"/>
    <property type="match status" value="1"/>
</dbReference>
<dbReference type="RefSeq" id="WP_303680076.1">
    <property type="nucleotide sequence ID" value="NZ_MNTG01000033.1"/>
</dbReference>
<dbReference type="Gene3D" id="3.40.980.10">
    <property type="entry name" value="MoaB/Mog-like domain"/>
    <property type="match status" value="1"/>
</dbReference>
<comment type="similarity">
    <text evidence="1">Belongs to the CinA family.</text>
</comment>
<evidence type="ECO:0000313" key="3">
    <source>
        <dbReference type="EMBL" id="OLA37115.1"/>
    </source>
</evidence>
<dbReference type="Pfam" id="PF18146">
    <property type="entry name" value="CinA_KH"/>
    <property type="match status" value="1"/>
</dbReference>
<dbReference type="PANTHER" id="PTHR13939">
    <property type="entry name" value="NICOTINAMIDE-NUCLEOTIDE AMIDOHYDROLASE PNCC"/>
    <property type="match status" value="1"/>
</dbReference>
<dbReference type="PANTHER" id="PTHR13939:SF0">
    <property type="entry name" value="NMN AMIDOHYDROLASE-LIKE PROTEIN YFAY"/>
    <property type="match status" value="1"/>
</dbReference>
<dbReference type="NCBIfam" id="TIGR00177">
    <property type="entry name" value="molyb_syn"/>
    <property type="match status" value="1"/>
</dbReference>
<dbReference type="InterPro" id="IPR008135">
    <property type="entry name" value="Competence-induced_CinA"/>
</dbReference>
<dbReference type="SUPFAM" id="SSF53218">
    <property type="entry name" value="Molybdenum cofactor biosynthesis proteins"/>
    <property type="match status" value="1"/>
</dbReference>
<dbReference type="InterPro" id="IPR001453">
    <property type="entry name" value="MoaB/Mog_dom"/>
</dbReference>
<dbReference type="Gene3D" id="3.30.70.2860">
    <property type="match status" value="1"/>
</dbReference>
<feature type="domain" description="MoaB/Mog" evidence="2">
    <location>
        <begin position="4"/>
        <end position="171"/>
    </location>
</feature>
<sequence length="420" mass="45956">MKVEIITTGTELLLGEILNTNVQYLSRKLNNIGFDVLYHTTVGDNPERMRAVLEQAMQRADIIITSGGLGPTRGDITKEMVMEVCHTEGYLDLDTWGRIDAYFAKKGLCPSQNNEKQAYVPIGAEVLQNDVGTAPGLWLEYKDKIFIMLPGPPSELTDVCEKQLLPRMLQRFSEHGIIMSRTLHLRGIGESMVASKLDELIMAQTNPTIALYARYGEILIRLTAKAANDKEAVKLLDAMEAKVRKSVDNYIYGVDDATLAACLGQELLKQGKTIAFAESCSGGLASSLVTDVPGSSEYLLGSIISYTNMAKQKLLNVQADTLAKYGAVSRETACEMALGVRKQLGSDYGVSITGNAGPGASEGKPVGLVYIAVATDDVVYCQEHRFMSTRTENKLRIAQTAISMAIDKLLEEKNNMEDKH</sequence>
<dbReference type="PIRSF" id="PIRSF006728">
    <property type="entry name" value="CinA"/>
    <property type="match status" value="1"/>
</dbReference>
<organism evidence="3 4">
    <name type="scientific">Phascolarctobacterium succinatutens</name>
    <dbReference type="NCBI Taxonomy" id="626940"/>
    <lineage>
        <taxon>Bacteria</taxon>
        <taxon>Bacillati</taxon>
        <taxon>Bacillota</taxon>
        <taxon>Negativicutes</taxon>
        <taxon>Acidaminococcales</taxon>
        <taxon>Acidaminococcaceae</taxon>
        <taxon>Phascolarctobacterium</taxon>
    </lineage>
</organism>
<dbReference type="NCBIfam" id="TIGR00200">
    <property type="entry name" value="cinA_nterm"/>
    <property type="match status" value="1"/>
</dbReference>
<evidence type="ECO:0000256" key="1">
    <source>
        <dbReference type="HAMAP-Rule" id="MF_00226"/>
    </source>
</evidence>
<dbReference type="Pfam" id="PF02464">
    <property type="entry name" value="CinA"/>
    <property type="match status" value="1"/>
</dbReference>
<dbReference type="EMBL" id="MNTG01000033">
    <property type="protein sequence ID" value="OLA37115.1"/>
    <property type="molecule type" value="Genomic_DNA"/>
</dbReference>
<dbReference type="InterPro" id="IPR041424">
    <property type="entry name" value="CinA_KH"/>
</dbReference>
<dbReference type="CDD" id="cd00885">
    <property type="entry name" value="cinA"/>
    <property type="match status" value="1"/>
</dbReference>
<dbReference type="InterPro" id="IPR008136">
    <property type="entry name" value="CinA_C"/>
</dbReference>
<dbReference type="InterPro" id="IPR036425">
    <property type="entry name" value="MoaB/Mog-like_dom_sf"/>
</dbReference>
<dbReference type="Pfam" id="PF00994">
    <property type="entry name" value="MoCF_biosynth"/>
    <property type="match status" value="1"/>
</dbReference>
<dbReference type="InterPro" id="IPR050101">
    <property type="entry name" value="CinA"/>
</dbReference>
<dbReference type="InterPro" id="IPR036653">
    <property type="entry name" value="CinA-like_C"/>
</dbReference>
<accession>A0A1Q6R415</accession>
<dbReference type="AlphaFoldDB" id="A0A1Q6R415"/>
<dbReference type="SMART" id="SM00852">
    <property type="entry name" value="MoCF_biosynth"/>
    <property type="match status" value="1"/>
</dbReference>